<keyword evidence="3" id="KW-1185">Reference proteome</keyword>
<dbReference type="AlphaFoldDB" id="A0AAW0SC59"/>
<name>A0AAW0SC59_SCYPA</name>
<dbReference type="Proteomes" id="UP001487740">
    <property type="component" value="Unassembled WGS sequence"/>
</dbReference>
<dbReference type="EMBL" id="JARAKH010001934">
    <property type="protein sequence ID" value="KAK8372461.1"/>
    <property type="molecule type" value="Genomic_DNA"/>
</dbReference>
<sequence length="68" mass="7834">MKNHVNHSAVLMMRCKIPSHQRMIFRLGSLMSKRRMMKPNSRAAVHVHPQHASRQYGGRQSAKQLATL</sequence>
<comment type="caution">
    <text evidence="2">The sequence shown here is derived from an EMBL/GenBank/DDBJ whole genome shotgun (WGS) entry which is preliminary data.</text>
</comment>
<accession>A0AAW0SC59</accession>
<evidence type="ECO:0000313" key="2">
    <source>
        <dbReference type="EMBL" id="KAK8372461.1"/>
    </source>
</evidence>
<evidence type="ECO:0000313" key="3">
    <source>
        <dbReference type="Proteomes" id="UP001487740"/>
    </source>
</evidence>
<reference evidence="2 3" key="1">
    <citation type="submission" date="2023-03" db="EMBL/GenBank/DDBJ databases">
        <title>High-quality genome of Scylla paramamosain provides insights in environmental adaptation.</title>
        <authorList>
            <person name="Zhang L."/>
        </authorList>
    </citation>
    <scope>NUCLEOTIDE SEQUENCE [LARGE SCALE GENOMIC DNA]</scope>
    <source>
        <strain evidence="2">LZ_2023a</strain>
        <tissue evidence="2">Muscle</tissue>
    </source>
</reference>
<protein>
    <submittedName>
        <fullName evidence="2">Uncharacterized protein</fullName>
    </submittedName>
</protein>
<organism evidence="2 3">
    <name type="scientific">Scylla paramamosain</name>
    <name type="common">Mud crab</name>
    <dbReference type="NCBI Taxonomy" id="85552"/>
    <lineage>
        <taxon>Eukaryota</taxon>
        <taxon>Metazoa</taxon>
        <taxon>Ecdysozoa</taxon>
        <taxon>Arthropoda</taxon>
        <taxon>Crustacea</taxon>
        <taxon>Multicrustacea</taxon>
        <taxon>Malacostraca</taxon>
        <taxon>Eumalacostraca</taxon>
        <taxon>Eucarida</taxon>
        <taxon>Decapoda</taxon>
        <taxon>Pleocyemata</taxon>
        <taxon>Brachyura</taxon>
        <taxon>Eubrachyura</taxon>
        <taxon>Portunoidea</taxon>
        <taxon>Portunidae</taxon>
        <taxon>Portuninae</taxon>
        <taxon>Scylla</taxon>
    </lineage>
</organism>
<proteinExistence type="predicted"/>
<gene>
    <name evidence="2" type="ORF">O3P69_019881</name>
</gene>
<evidence type="ECO:0000256" key="1">
    <source>
        <dbReference type="SAM" id="MobiDB-lite"/>
    </source>
</evidence>
<feature type="region of interest" description="Disordered" evidence="1">
    <location>
        <begin position="43"/>
        <end position="68"/>
    </location>
</feature>